<dbReference type="Proteomes" id="UP000269044">
    <property type="component" value="Unassembled WGS sequence"/>
</dbReference>
<proteinExistence type="predicted"/>
<protein>
    <submittedName>
        <fullName evidence="2">Uncharacterized protein</fullName>
    </submittedName>
</protein>
<evidence type="ECO:0000313" key="1">
    <source>
        <dbReference type="EMBL" id="RMP19517.1"/>
    </source>
</evidence>
<comment type="caution">
    <text evidence="2">The sequence shown here is derived from an EMBL/GenBank/DDBJ whole genome shotgun (WGS) entry which is preliminary data.</text>
</comment>
<evidence type="ECO:0000313" key="4">
    <source>
        <dbReference type="Proteomes" id="UP000269044"/>
    </source>
</evidence>
<dbReference type="AlphaFoldDB" id="A0A0P9PYY5"/>
<evidence type="ECO:0000313" key="2">
    <source>
        <dbReference type="EMBL" id="RMQ27781.1"/>
    </source>
</evidence>
<dbReference type="EMBL" id="RBQG01000001">
    <property type="protein sequence ID" value="RMP19517.1"/>
    <property type="molecule type" value="Genomic_DNA"/>
</dbReference>
<reference evidence="3 4" key="1">
    <citation type="submission" date="2018-08" db="EMBL/GenBank/DDBJ databases">
        <title>Recombination of ecologically and evolutionarily significant loci maintains genetic cohesion in the Pseudomonas syringae species complex.</title>
        <authorList>
            <person name="Dillon M."/>
            <person name="Thakur S."/>
            <person name="Almeida R.N.D."/>
            <person name="Weir B.S."/>
            <person name="Guttman D.S."/>
        </authorList>
    </citation>
    <scope>NUCLEOTIDE SEQUENCE [LARGE SCALE GENOMIC DNA]</scope>
    <source>
        <strain evidence="2 4">ICMP 13052</strain>
        <strain evidence="1 3">ICMP 4330</strain>
    </source>
</reference>
<sequence length="65" mass="7822">MVCFQCFLVPVASWRHFFLAPYPVFLSGNTYLDHIRPLKREIPIPYRWQKRESGSRTFLEENIYG</sequence>
<organism evidence="2 4">
    <name type="scientific">Pseudomonas syringae pv. delphinii</name>
    <dbReference type="NCBI Taxonomy" id="192088"/>
    <lineage>
        <taxon>Bacteria</taxon>
        <taxon>Pseudomonadati</taxon>
        <taxon>Pseudomonadota</taxon>
        <taxon>Gammaproteobacteria</taxon>
        <taxon>Pseudomonadales</taxon>
        <taxon>Pseudomonadaceae</taxon>
        <taxon>Pseudomonas</taxon>
    </lineage>
</organism>
<evidence type="ECO:0000313" key="3">
    <source>
        <dbReference type="Proteomes" id="UP000267908"/>
    </source>
</evidence>
<gene>
    <name evidence="2" type="ORF">ALQ08_104476</name>
    <name evidence="1" type="ORF">ALQ28_104269</name>
</gene>
<accession>A0A0P9PYY5</accession>
<name>A0A0P9PYY5_9PSED</name>
<dbReference type="EMBL" id="RBRA01000054">
    <property type="protein sequence ID" value="RMQ27781.1"/>
    <property type="molecule type" value="Genomic_DNA"/>
</dbReference>
<dbReference type="Proteomes" id="UP000267908">
    <property type="component" value="Unassembled WGS sequence"/>
</dbReference>